<dbReference type="AlphaFoldDB" id="A0A327VHY7"/>
<gene>
    <name evidence="2" type="ORF">CLV59_11233</name>
</gene>
<evidence type="ECO:0000313" key="3">
    <source>
        <dbReference type="Proteomes" id="UP000249819"/>
    </source>
</evidence>
<feature type="transmembrane region" description="Helical" evidence="1">
    <location>
        <begin position="73"/>
        <end position="91"/>
    </location>
</feature>
<sequence>MKWSFKPYMLFYVLALISLVMGLTGSKQLTDFHIYDTYYLIPFSSILVVLAIFLMICGIVYMLLDKVMYSRKLSWWHIVGTMLLITVKMLLDAYASSFHQNHSLNDSLGYLLLRNILLVWMILLWQLIFPYNVIRGWLNKA</sequence>
<evidence type="ECO:0000256" key="1">
    <source>
        <dbReference type="SAM" id="Phobius"/>
    </source>
</evidence>
<evidence type="ECO:0000313" key="2">
    <source>
        <dbReference type="EMBL" id="RAJ73692.1"/>
    </source>
</evidence>
<dbReference type="RefSeq" id="WP_111595330.1">
    <property type="nucleotide sequence ID" value="NZ_QLMA01000012.1"/>
</dbReference>
<dbReference type="OrthoDB" id="680203at2"/>
<protein>
    <submittedName>
        <fullName evidence="2">Uncharacterized protein</fullName>
    </submittedName>
</protein>
<name>A0A327VHY7_9BACT</name>
<keyword evidence="3" id="KW-1185">Reference proteome</keyword>
<proteinExistence type="predicted"/>
<feature type="transmembrane region" description="Helical" evidence="1">
    <location>
        <begin position="38"/>
        <end position="61"/>
    </location>
</feature>
<keyword evidence="1" id="KW-1133">Transmembrane helix</keyword>
<comment type="caution">
    <text evidence="2">The sequence shown here is derived from an EMBL/GenBank/DDBJ whole genome shotgun (WGS) entry which is preliminary data.</text>
</comment>
<organism evidence="2 3">
    <name type="scientific">Chitinophaga dinghuensis</name>
    <dbReference type="NCBI Taxonomy" id="1539050"/>
    <lineage>
        <taxon>Bacteria</taxon>
        <taxon>Pseudomonadati</taxon>
        <taxon>Bacteroidota</taxon>
        <taxon>Chitinophagia</taxon>
        <taxon>Chitinophagales</taxon>
        <taxon>Chitinophagaceae</taxon>
        <taxon>Chitinophaga</taxon>
    </lineage>
</organism>
<accession>A0A327VHY7</accession>
<dbReference type="EMBL" id="QLMA01000012">
    <property type="protein sequence ID" value="RAJ73692.1"/>
    <property type="molecule type" value="Genomic_DNA"/>
</dbReference>
<dbReference type="Proteomes" id="UP000249819">
    <property type="component" value="Unassembled WGS sequence"/>
</dbReference>
<feature type="transmembrane region" description="Helical" evidence="1">
    <location>
        <begin position="111"/>
        <end position="134"/>
    </location>
</feature>
<keyword evidence="1" id="KW-0812">Transmembrane</keyword>
<keyword evidence="1" id="KW-0472">Membrane</keyword>
<reference evidence="2 3" key="1">
    <citation type="submission" date="2018-06" db="EMBL/GenBank/DDBJ databases">
        <title>Genomic Encyclopedia of Archaeal and Bacterial Type Strains, Phase II (KMG-II): from individual species to whole genera.</title>
        <authorList>
            <person name="Goeker M."/>
        </authorList>
    </citation>
    <scope>NUCLEOTIDE SEQUENCE [LARGE SCALE GENOMIC DNA]</scope>
    <source>
        <strain evidence="2 3">DSM 29821</strain>
    </source>
</reference>